<dbReference type="Proteomes" id="UP001056778">
    <property type="component" value="Chromosome 9"/>
</dbReference>
<reference evidence="1" key="1">
    <citation type="submission" date="2022-04" db="EMBL/GenBank/DDBJ databases">
        <title>Chromosome-scale genome assembly of Holotrichia oblita Faldermann.</title>
        <authorList>
            <person name="Rongchong L."/>
        </authorList>
    </citation>
    <scope>NUCLEOTIDE SEQUENCE</scope>
    <source>
        <strain evidence="1">81SQS9</strain>
    </source>
</reference>
<gene>
    <name evidence="1" type="ORF">MML48_9g00005145</name>
</gene>
<evidence type="ECO:0000313" key="2">
    <source>
        <dbReference type="Proteomes" id="UP001056778"/>
    </source>
</evidence>
<protein>
    <submittedName>
        <fullName evidence="1">Trichoplein keratin filament-binding protein family member</fullName>
    </submittedName>
</protein>
<sequence length="504" mass="62315">MSKTSARQKQCLDFQDKMAKKRERDFWHQEKWGNQVKYYRKWEKVNTKYDEWTSPRYYESNNELIEKVKKDREKVERLEKRREKLKKLYSEDDASYEIEIMLKKAKSEAVKQQQKFEEIPTELLKDVNVGLKLEEDDKRRREAELQLYHQWRNNNPILCHEERRRNTKDVKLSWLDQQIEKRMKKEKEEEECKKILRERDKNIEEQKRKDQIISEEIEKKNKELQEYLLKQMEEINLRQKVSEDLQDEEKAEIEKQMKIAEFQEKLRSEEIRRQNKECALYNLKQHKIKLKRMAREIEENIENETDLIRDLVKSQAAERIKDEHKKGEVKRALDEFLEYSKEQKFLEKRRQEYLDFVFDSEAKITYEKQKETWDREEKARQALIKDVLDTINQQIQENIRANKDKQKELLLEREKMLEDVEKYEKEIEENKKLELERKQIIKKELAEQITDKKTREKKLKEMEKRKIDIELENIRKEEDRLKKEIIKIQNSHAPLRYARKKPWY</sequence>
<name>A0ACB9SH82_HOLOL</name>
<comment type="caution">
    <text evidence="1">The sequence shown here is derived from an EMBL/GenBank/DDBJ whole genome shotgun (WGS) entry which is preliminary data.</text>
</comment>
<evidence type="ECO:0000313" key="1">
    <source>
        <dbReference type="EMBL" id="KAI4454482.1"/>
    </source>
</evidence>
<accession>A0ACB9SH82</accession>
<keyword evidence="1" id="KW-0416">Keratin</keyword>
<proteinExistence type="predicted"/>
<dbReference type="EMBL" id="CM043023">
    <property type="protein sequence ID" value="KAI4454482.1"/>
    <property type="molecule type" value="Genomic_DNA"/>
</dbReference>
<organism evidence="1 2">
    <name type="scientific">Holotrichia oblita</name>
    <name type="common">Chafer beetle</name>
    <dbReference type="NCBI Taxonomy" id="644536"/>
    <lineage>
        <taxon>Eukaryota</taxon>
        <taxon>Metazoa</taxon>
        <taxon>Ecdysozoa</taxon>
        <taxon>Arthropoda</taxon>
        <taxon>Hexapoda</taxon>
        <taxon>Insecta</taxon>
        <taxon>Pterygota</taxon>
        <taxon>Neoptera</taxon>
        <taxon>Endopterygota</taxon>
        <taxon>Coleoptera</taxon>
        <taxon>Polyphaga</taxon>
        <taxon>Scarabaeiformia</taxon>
        <taxon>Scarabaeidae</taxon>
        <taxon>Melolonthinae</taxon>
        <taxon>Holotrichia</taxon>
    </lineage>
</organism>
<keyword evidence="2" id="KW-1185">Reference proteome</keyword>